<dbReference type="EMBL" id="CM042037">
    <property type="protein sequence ID" value="KAI3742529.1"/>
    <property type="molecule type" value="Genomic_DNA"/>
</dbReference>
<comment type="caution">
    <text evidence="1">The sequence shown here is derived from an EMBL/GenBank/DDBJ whole genome shotgun (WGS) entry which is preliminary data.</text>
</comment>
<name>A0ACB9D7H5_9ASTR</name>
<reference evidence="2" key="1">
    <citation type="journal article" date="2022" name="Mol. Ecol. Resour.">
        <title>The genomes of chicory, endive, great burdock and yacon provide insights into Asteraceae palaeo-polyploidization history and plant inulin production.</title>
        <authorList>
            <person name="Fan W."/>
            <person name="Wang S."/>
            <person name="Wang H."/>
            <person name="Wang A."/>
            <person name="Jiang F."/>
            <person name="Liu H."/>
            <person name="Zhao H."/>
            <person name="Xu D."/>
            <person name="Zhang Y."/>
        </authorList>
    </citation>
    <scope>NUCLEOTIDE SEQUENCE [LARGE SCALE GENOMIC DNA]</scope>
    <source>
        <strain evidence="2">cv. Yunnan</strain>
    </source>
</reference>
<reference evidence="1 2" key="2">
    <citation type="journal article" date="2022" name="Mol. Ecol. Resour.">
        <title>The genomes of chicory, endive, great burdock and yacon provide insights into Asteraceae paleo-polyploidization history and plant inulin production.</title>
        <authorList>
            <person name="Fan W."/>
            <person name="Wang S."/>
            <person name="Wang H."/>
            <person name="Wang A."/>
            <person name="Jiang F."/>
            <person name="Liu H."/>
            <person name="Zhao H."/>
            <person name="Xu D."/>
            <person name="Zhang Y."/>
        </authorList>
    </citation>
    <scope>NUCLEOTIDE SEQUENCE [LARGE SCALE GENOMIC DNA]</scope>
    <source>
        <strain evidence="2">cv. Yunnan</strain>
        <tissue evidence="1">Leaves</tissue>
    </source>
</reference>
<organism evidence="1 2">
    <name type="scientific">Smallanthus sonchifolius</name>
    <dbReference type="NCBI Taxonomy" id="185202"/>
    <lineage>
        <taxon>Eukaryota</taxon>
        <taxon>Viridiplantae</taxon>
        <taxon>Streptophyta</taxon>
        <taxon>Embryophyta</taxon>
        <taxon>Tracheophyta</taxon>
        <taxon>Spermatophyta</taxon>
        <taxon>Magnoliopsida</taxon>
        <taxon>eudicotyledons</taxon>
        <taxon>Gunneridae</taxon>
        <taxon>Pentapetalae</taxon>
        <taxon>asterids</taxon>
        <taxon>campanulids</taxon>
        <taxon>Asterales</taxon>
        <taxon>Asteraceae</taxon>
        <taxon>Asteroideae</taxon>
        <taxon>Heliantheae alliance</taxon>
        <taxon>Millerieae</taxon>
        <taxon>Smallanthus</taxon>
    </lineage>
</organism>
<proteinExistence type="predicted"/>
<sequence length="201" mass="21921">MKTDLRARLRSGSKQAQVHFKDHVSSVVVDRPAQRVLVSSQGKISTESSLQFDALSYLSFDFPLVAPISSISSLCATIVPCMPIISSTPPLVATHPMVGPSSSINLLPRHPGVVSPSFSDVEKGALFCPLWEFTKGSMINTPHLAHEFLEHVTPDFHHSFVQGEAKLLAVNVSSFVVFLCLTWLVLSSSWMKVTSSDSTTR</sequence>
<dbReference type="Proteomes" id="UP001056120">
    <property type="component" value="Linkage Group LG20"/>
</dbReference>
<evidence type="ECO:0000313" key="1">
    <source>
        <dbReference type="EMBL" id="KAI3742529.1"/>
    </source>
</evidence>
<evidence type="ECO:0000313" key="2">
    <source>
        <dbReference type="Proteomes" id="UP001056120"/>
    </source>
</evidence>
<gene>
    <name evidence="1" type="ORF">L1987_60214</name>
</gene>
<accession>A0ACB9D7H5</accession>
<protein>
    <submittedName>
        <fullName evidence="1">Uncharacterized protein</fullName>
    </submittedName>
</protein>
<keyword evidence="2" id="KW-1185">Reference proteome</keyword>